<dbReference type="Proteomes" id="UP000789920">
    <property type="component" value="Unassembled WGS sequence"/>
</dbReference>
<evidence type="ECO:0000313" key="1">
    <source>
        <dbReference type="EMBL" id="CAG8809736.1"/>
    </source>
</evidence>
<reference evidence="1" key="1">
    <citation type="submission" date="2021-06" db="EMBL/GenBank/DDBJ databases">
        <authorList>
            <person name="Kallberg Y."/>
            <person name="Tangrot J."/>
            <person name="Rosling A."/>
        </authorList>
    </citation>
    <scope>NUCLEOTIDE SEQUENCE</scope>
    <source>
        <strain evidence="1">MA461A</strain>
    </source>
</reference>
<sequence>LVNGNSDVMSSDSEVDCEIREDNIELAIELGFEKDNITSVSCPLPDELSNGIQFDSWEVAELYIREYRKKKGFVVNKYRTESSFDGSNGVYLSFIELNHNHDLNIDNIKHCNIHTIRNLLQPLFPDQLFFTQDLSNAIQKIKHKYKITGSDASQLLKYLFEKQKKESMMFIQPLINKDSDRLCANKYNYPLSLFILVDNDERSRLEAQTFLNDKMQESY</sequence>
<name>A0ACA9RUC9_9GLOM</name>
<accession>A0ACA9RUC9</accession>
<dbReference type="EMBL" id="CAJVQC010070468">
    <property type="protein sequence ID" value="CAG8809736.1"/>
    <property type="molecule type" value="Genomic_DNA"/>
</dbReference>
<feature type="non-terminal residue" evidence="1">
    <location>
        <position position="219"/>
    </location>
</feature>
<comment type="caution">
    <text evidence="1">The sequence shown here is derived from an EMBL/GenBank/DDBJ whole genome shotgun (WGS) entry which is preliminary data.</text>
</comment>
<evidence type="ECO:0000313" key="2">
    <source>
        <dbReference type="Proteomes" id="UP000789920"/>
    </source>
</evidence>
<proteinExistence type="predicted"/>
<feature type="non-terminal residue" evidence="1">
    <location>
        <position position="1"/>
    </location>
</feature>
<organism evidence="1 2">
    <name type="scientific">Racocetra persica</name>
    <dbReference type="NCBI Taxonomy" id="160502"/>
    <lineage>
        <taxon>Eukaryota</taxon>
        <taxon>Fungi</taxon>
        <taxon>Fungi incertae sedis</taxon>
        <taxon>Mucoromycota</taxon>
        <taxon>Glomeromycotina</taxon>
        <taxon>Glomeromycetes</taxon>
        <taxon>Diversisporales</taxon>
        <taxon>Gigasporaceae</taxon>
        <taxon>Racocetra</taxon>
    </lineage>
</organism>
<protein>
    <submittedName>
        <fullName evidence="1">11602_t:CDS:1</fullName>
    </submittedName>
</protein>
<keyword evidence="2" id="KW-1185">Reference proteome</keyword>
<gene>
    <name evidence="1" type="ORF">RPERSI_LOCUS22929</name>
</gene>